<comment type="similarity">
    <text evidence="2">Belongs to the Alfin family.</text>
</comment>
<dbReference type="GO" id="GO:0008270">
    <property type="term" value="F:zinc ion binding"/>
    <property type="evidence" value="ECO:0007669"/>
    <property type="project" value="UniProtKB-KW"/>
</dbReference>
<keyword evidence="6" id="KW-0156">Chromatin regulator</keyword>
<keyword evidence="8" id="KW-0804">Transcription</keyword>
<dbReference type="PROSITE" id="PS01359">
    <property type="entry name" value="ZF_PHD_1"/>
    <property type="match status" value="1"/>
</dbReference>
<evidence type="ECO:0000256" key="4">
    <source>
        <dbReference type="ARBA" id="ARBA00022771"/>
    </source>
</evidence>
<dbReference type="InterPro" id="IPR019787">
    <property type="entry name" value="Znf_PHD-finger"/>
</dbReference>
<dbReference type="EMBL" id="JACGWM010000011">
    <property type="protein sequence ID" value="KAL0341852.1"/>
    <property type="molecule type" value="Genomic_DNA"/>
</dbReference>
<evidence type="ECO:0000256" key="5">
    <source>
        <dbReference type="ARBA" id="ARBA00022833"/>
    </source>
</evidence>
<keyword evidence="12" id="KW-1133">Transmembrane helix</keyword>
<name>A0AAW2NCX2_9LAMI</name>
<comment type="subcellular location">
    <subcellularLocation>
        <location evidence="1">Nucleus</location>
    </subcellularLocation>
</comment>
<dbReference type="PROSITE" id="PS50016">
    <property type="entry name" value="ZF_PHD_2"/>
    <property type="match status" value="1"/>
</dbReference>
<dbReference type="FunFam" id="3.30.40.10:FF:000306">
    <property type="entry name" value="PHD finger alfin-like protein"/>
    <property type="match status" value="1"/>
</dbReference>
<evidence type="ECO:0000313" key="14">
    <source>
        <dbReference type="EMBL" id="KAL0341852.1"/>
    </source>
</evidence>
<evidence type="ECO:0000256" key="6">
    <source>
        <dbReference type="ARBA" id="ARBA00022853"/>
    </source>
</evidence>
<dbReference type="InterPro" id="IPR019786">
    <property type="entry name" value="Zinc_finger_PHD-type_CS"/>
</dbReference>
<dbReference type="Gene3D" id="3.30.40.10">
    <property type="entry name" value="Zinc/RING finger domain, C3HC4 (zinc finger)"/>
    <property type="match status" value="1"/>
</dbReference>
<dbReference type="InterPro" id="IPR011011">
    <property type="entry name" value="Znf_FYVE_PHD"/>
</dbReference>
<dbReference type="GO" id="GO:0042393">
    <property type="term" value="F:histone binding"/>
    <property type="evidence" value="ECO:0007669"/>
    <property type="project" value="InterPro"/>
</dbReference>
<feature type="transmembrane region" description="Helical" evidence="12">
    <location>
        <begin position="638"/>
        <end position="659"/>
    </location>
</feature>
<evidence type="ECO:0000256" key="11">
    <source>
        <dbReference type="SAM" id="MobiDB-lite"/>
    </source>
</evidence>
<evidence type="ECO:0000256" key="3">
    <source>
        <dbReference type="ARBA" id="ARBA00022723"/>
    </source>
</evidence>
<protein>
    <submittedName>
        <fullName evidence="14">PHD finger protein ALFIN-LIKE 5</fullName>
    </submittedName>
</protein>
<dbReference type="InterPro" id="IPR044104">
    <property type="entry name" value="PHD_AL_plant"/>
</dbReference>
<proteinExistence type="inferred from homology"/>
<evidence type="ECO:0000256" key="12">
    <source>
        <dbReference type="SAM" id="Phobius"/>
    </source>
</evidence>
<keyword evidence="5" id="KW-0862">Zinc</keyword>
<reference evidence="14" key="1">
    <citation type="submission" date="2020-06" db="EMBL/GenBank/DDBJ databases">
        <authorList>
            <person name="Li T."/>
            <person name="Hu X."/>
            <person name="Zhang T."/>
            <person name="Song X."/>
            <person name="Zhang H."/>
            <person name="Dai N."/>
            <person name="Sheng W."/>
            <person name="Hou X."/>
            <person name="Wei L."/>
        </authorList>
    </citation>
    <scope>NUCLEOTIDE SEQUENCE</scope>
    <source>
        <strain evidence="14">KEN8</strain>
        <tissue evidence="14">Leaf</tissue>
    </source>
</reference>
<dbReference type="SMART" id="SM00249">
    <property type="entry name" value="PHD"/>
    <property type="match status" value="1"/>
</dbReference>
<dbReference type="CDD" id="cd15613">
    <property type="entry name" value="PHD_AL_plant"/>
    <property type="match status" value="1"/>
</dbReference>
<dbReference type="InterPro" id="IPR009604">
    <property type="entry name" value="LsmAD_domain"/>
</dbReference>
<comment type="caution">
    <text evidence="14">The sequence shown here is derived from an EMBL/GenBank/DDBJ whole genome shotgun (WGS) entry which is preliminary data.</text>
</comment>
<feature type="domain" description="PHD-type" evidence="13">
    <location>
        <begin position="744"/>
        <end position="796"/>
    </location>
</feature>
<dbReference type="GO" id="GO:0006325">
    <property type="term" value="P:chromatin organization"/>
    <property type="evidence" value="ECO:0007669"/>
    <property type="project" value="UniProtKB-KW"/>
</dbReference>
<feature type="region of interest" description="Disordered" evidence="11">
    <location>
        <begin position="1"/>
        <end position="20"/>
    </location>
</feature>
<feature type="region of interest" description="Disordered" evidence="11">
    <location>
        <begin position="693"/>
        <end position="740"/>
    </location>
</feature>
<evidence type="ECO:0000256" key="10">
    <source>
        <dbReference type="PROSITE-ProRule" id="PRU00146"/>
    </source>
</evidence>
<dbReference type="Pfam" id="PF00628">
    <property type="entry name" value="PHD"/>
    <property type="match status" value="1"/>
</dbReference>
<dbReference type="GO" id="GO:0034063">
    <property type="term" value="P:stress granule assembly"/>
    <property type="evidence" value="ECO:0007669"/>
    <property type="project" value="TreeGrafter"/>
</dbReference>
<dbReference type="AlphaFoldDB" id="A0AAW2NCX2"/>
<dbReference type="PANTHER" id="PTHR12854">
    <property type="entry name" value="ATAXIN 2-RELATED"/>
    <property type="match status" value="1"/>
</dbReference>
<dbReference type="Pfam" id="PF12165">
    <property type="entry name" value="Alfin"/>
    <property type="match status" value="2"/>
</dbReference>
<gene>
    <name evidence="14" type="ORF">Scaly_1847800</name>
</gene>
<evidence type="ECO:0000256" key="9">
    <source>
        <dbReference type="ARBA" id="ARBA00023242"/>
    </source>
</evidence>
<dbReference type="GO" id="GO:0005634">
    <property type="term" value="C:nucleus"/>
    <property type="evidence" value="ECO:0007669"/>
    <property type="project" value="UniProtKB-SubCell"/>
</dbReference>
<keyword evidence="7" id="KW-0805">Transcription regulation</keyword>
<evidence type="ECO:0000259" key="13">
    <source>
        <dbReference type="PROSITE" id="PS50016"/>
    </source>
</evidence>
<evidence type="ECO:0000256" key="8">
    <source>
        <dbReference type="ARBA" id="ARBA00023163"/>
    </source>
</evidence>
<evidence type="ECO:0000256" key="1">
    <source>
        <dbReference type="ARBA" id="ARBA00004123"/>
    </source>
</evidence>
<dbReference type="PANTHER" id="PTHR12854:SF7">
    <property type="entry name" value="ATAXIN-2 HOMOLOG"/>
    <property type="match status" value="1"/>
</dbReference>
<feature type="compositionally biased region" description="Low complexity" evidence="11">
    <location>
        <begin position="698"/>
        <end position="713"/>
    </location>
</feature>
<dbReference type="GO" id="GO:0006355">
    <property type="term" value="P:regulation of DNA-templated transcription"/>
    <property type="evidence" value="ECO:0007669"/>
    <property type="project" value="InterPro"/>
</dbReference>
<feature type="compositionally biased region" description="Acidic residues" evidence="11">
    <location>
        <begin position="729"/>
        <end position="740"/>
    </location>
</feature>
<dbReference type="GO" id="GO:0010494">
    <property type="term" value="C:cytoplasmic stress granule"/>
    <property type="evidence" value="ECO:0007669"/>
    <property type="project" value="TreeGrafter"/>
</dbReference>
<dbReference type="Pfam" id="PF14438">
    <property type="entry name" value="SM-ATX"/>
    <property type="match status" value="1"/>
</dbReference>
<dbReference type="InterPro" id="IPR045117">
    <property type="entry name" value="ATXN2-like"/>
</dbReference>
<reference evidence="14" key="2">
    <citation type="journal article" date="2024" name="Plant">
        <title>Genomic evolution and insights into agronomic trait innovations of Sesamum species.</title>
        <authorList>
            <person name="Miao H."/>
            <person name="Wang L."/>
            <person name="Qu L."/>
            <person name="Liu H."/>
            <person name="Sun Y."/>
            <person name="Le M."/>
            <person name="Wang Q."/>
            <person name="Wei S."/>
            <person name="Zheng Y."/>
            <person name="Lin W."/>
            <person name="Duan Y."/>
            <person name="Cao H."/>
            <person name="Xiong S."/>
            <person name="Wang X."/>
            <person name="Wei L."/>
            <person name="Li C."/>
            <person name="Ma Q."/>
            <person name="Ju M."/>
            <person name="Zhao R."/>
            <person name="Li G."/>
            <person name="Mu C."/>
            <person name="Tian Q."/>
            <person name="Mei H."/>
            <person name="Zhang T."/>
            <person name="Gao T."/>
            <person name="Zhang H."/>
        </authorList>
    </citation>
    <scope>NUCLEOTIDE SEQUENCE</scope>
    <source>
        <strain evidence="14">KEN8</strain>
    </source>
</reference>
<dbReference type="InterPro" id="IPR001965">
    <property type="entry name" value="Znf_PHD"/>
</dbReference>
<dbReference type="SUPFAM" id="SSF57903">
    <property type="entry name" value="FYVE/PHD zinc finger"/>
    <property type="match status" value="1"/>
</dbReference>
<dbReference type="SMART" id="SM01272">
    <property type="entry name" value="LsmAD"/>
    <property type="match status" value="1"/>
</dbReference>
<feature type="transmembrane region" description="Helical" evidence="12">
    <location>
        <begin position="574"/>
        <end position="590"/>
    </location>
</feature>
<organism evidence="14">
    <name type="scientific">Sesamum calycinum</name>
    <dbReference type="NCBI Taxonomy" id="2727403"/>
    <lineage>
        <taxon>Eukaryota</taxon>
        <taxon>Viridiplantae</taxon>
        <taxon>Streptophyta</taxon>
        <taxon>Embryophyta</taxon>
        <taxon>Tracheophyta</taxon>
        <taxon>Spermatophyta</taxon>
        <taxon>Magnoliopsida</taxon>
        <taxon>eudicotyledons</taxon>
        <taxon>Gunneridae</taxon>
        <taxon>Pentapetalae</taxon>
        <taxon>asterids</taxon>
        <taxon>lamiids</taxon>
        <taxon>Lamiales</taxon>
        <taxon>Pedaliaceae</taxon>
        <taxon>Sesamum</taxon>
    </lineage>
</organism>
<accession>A0AAW2NCX2</accession>
<keyword evidence="9" id="KW-0539">Nucleus</keyword>
<keyword evidence="12" id="KW-0472">Membrane</keyword>
<dbReference type="Pfam" id="PF06741">
    <property type="entry name" value="LsmAD"/>
    <property type="match status" value="1"/>
</dbReference>
<keyword evidence="3" id="KW-0479">Metal-binding</keyword>
<dbReference type="InterPro" id="IPR025852">
    <property type="entry name" value="SM_dom_ATX"/>
</dbReference>
<evidence type="ECO:0000256" key="7">
    <source>
        <dbReference type="ARBA" id="ARBA00023015"/>
    </source>
</evidence>
<sequence>MNMQQVVQPRPSPNGYGRHKIEKDTATRFDSKFQIGKTTSGLASFGRVLESNSHDRLIYATTCLIGHPVEVQVLDGSVFSGIFHATNAEDFGIILKMAHSAKDGSGGQKSISDSHTRPSRTLIIPAEDLVQVIAKGVPVTRDGYTNELQNETQQELMTDSCISQSRYVEVGRELEHWVPDENDPGCPELDNIFDGPWNRGWDQFEANETLFGVKSTFNEELYTTKLERGPQMRELEREALRIAREIEGEDTLDFHLAEERGIQLDGYLEMDEETRFSSVYRGADDSGYDEIEDILLDSRNNETFGGVSGSLTGETLVDRSAENARDETQLSSRSSLLGEVQYSLTSTSRDAYHSGSEDHALQMLAEQLPKSWSVVDACRHMIRAKYQKLTEFRLNPNAKSFIPSPAPLRPSSPVADGPFYYPANMTAPTHMHAVPVGIGIGPSIAAQQPVIYNPQAAPMPQPFYYPNGPQYGQQIIMGQPRPVLYMPSYPPQTDDRMEAGYNPRTVEEVFRDFKGRRAGLIKALTTDVEEFFQQCDPGRVSSSAFALEIVGCFLFFLAFLSAGYVFAYQLLWKIAINFIDTLILALYAFISEKDNLCLYGFPSEQWEVNLPAEEVPPELPEPALGINFARDGMQEKDWLSLVAVHSDAWLLAVAFYFGARFGFDKADRKRLFNMINDLPTVFEVVTGAAKKQQKEKSSVSNNSSNKLKSNSKSRTSETQVKMLKSQPKDEEEGLDEEEDDEHGETLCGACGENYASDEFWICCDICEKWFHGKCVKITPARAEHIKQYKCPSCSNKRPRP</sequence>
<keyword evidence="12" id="KW-0812">Transmembrane</keyword>
<dbReference type="InterPro" id="IPR013083">
    <property type="entry name" value="Znf_RING/FYVE/PHD"/>
</dbReference>
<dbReference type="GO" id="GO:0003729">
    <property type="term" value="F:mRNA binding"/>
    <property type="evidence" value="ECO:0007669"/>
    <property type="project" value="TreeGrafter"/>
</dbReference>
<dbReference type="InterPro" id="IPR021998">
    <property type="entry name" value="Alfin_N"/>
</dbReference>
<keyword evidence="4 10" id="KW-0863">Zinc-finger</keyword>
<evidence type="ECO:0000256" key="2">
    <source>
        <dbReference type="ARBA" id="ARBA00010445"/>
    </source>
</evidence>
<feature type="transmembrane region" description="Helical" evidence="12">
    <location>
        <begin position="544"/>
        <end position="567"/>
    </location>
</feature>